<gene>
    <name evidence="3" type="ORF">CUJ83_08975</name>
</gene>
<keyword evidence="3" id="KW-0418">Kinase</keyword>
<dbReference type="Pfam" id="PF05161">
    <property type="entry name" value="MOFRL"/>
    <property type="match status" value="1"/>
</dbReference>
<dbReference type="EMBL" id="PGCK01000007">
    <property type="protein sequence ID" value="MCD1295129.1"/>
    <property type="molecule type" value="Genomic_DNA"/>
</dbReference>
<dbReference type="InterPro" id="IPR007835">
    <property type="entry name" value="MOFRL"/>
</dbReference>
<dbReference type="PANTHER" id="PTHR12227">
    <property type="entry name" value="GLYCERATE KINASE"/>
    <property type="match status" value="1"/>
</dbReference>
<reference evidence="3 4" key="1">
    <citation type="submission" date="2017-11" db="EMBL/GenBank/DDBJ databases">
        <title>Isolation and Characterization of Family Methanocellaceae Species from Potential Methane Hydrate Area Offshore Southwestern Taiwan.</title>
        <authorList>
            <person name="Zhang W.-L."/>
            <person name="Chen W.-C."/>
            <person name="Lai M.-C."/>
            <person name="Chen S.-C."/>
        </authorList>
    </citation>
    <scope>NUCLEOTIDE SEQUENCE [LARGE SCALE GENOMIC DNA]</scope>
    <source>
        <strain evidence="3 4">CWC-04</strain>
    </source>
</reference>
<proteinExistence type="predicted"/>
<dbReference type="Gene3D" id="3.40.50.10180">
    <property type="entry name" value="Glycerate kinase, MOFRL-like N-terminal domain"/>
    <property type="match status" value="1"/>
</dbReference>
<evidence type="ECO:0000259" key="1">
    <source>
        <dbReference type="Pfam" id="PF05161"/>
    </source>
</evidence>
<protein>
    <submittedName>
        <fullName evidence="3">Glycerate kinase</fullName>
    </submittedName>
</protein>
<name>A0AAP2RCP7_9EURY</name>
<evidence type="ECO:0000313" key="3">
    <source>
        <dbReference type="EMBL" id="MCD1295129.1"/>
    </source>
</evidence>
<evidence type="ECO:0000259" key="2">
    <source>
        <dbReference type="Pfam" id="PF13660"/>
    </source>
</evidence>
<organism evidence="3 4">
    <name type="scientific">Methanooceanicella nereidis</name>
    <dbReference type="NCBI Taxonomy" id="2052831"/>
    <lineage>
        <taxon>Archaea</taxon>
        <taxon>Methanobacteriati</taxon>
        <taxon>Methanobacteriota</taxon>
        <taxon>Stenosarchaea group</taxon>
        <taxon>Methanomicrobia</taxon>
        <taxon>Methanocellales</taxon>
        <taxon>Methanocellaceae</taxon>
        <taxon>Methanooceanicella</taxon>
    </lineage>
</organism>
<dbReference type="Pfam" id="PF13660">
    <property type="entry name" value="DUF4147"/>
    <property type="match status" value="1"/>
</dbReference>
<dbReference type="GO" id="GO:0008887">
    <property type="term" value="F:glycerate kinase activity"/>
    <property type="evidence" value="ECO:0007669"/>
    <property type="project" value="InterPro"/>
</dbReference>
<dbReference type="Gene3D" id="3.40.1480.10">
    <property type="entry name" value="MOFRL domain"/>
    <property type="match status" value="1"/>
</dbReference>
<dbReference type="FunFam" id="3.40.1480.10:FF:000002">
    <property type="entry name" value="Glycerate kinase"/>
    <property type="match status" value="1"/>
</dbReference>
<dbReference type="InterPro" id="IPR037035">
    <property type="entry name" value="GK-like_C_sf"/>
</dbReference>
<dbReference type="Proteomes" id="UP001320159">
    <property type="component" value="Unassembled WGS sequence"/>
</dbReference>
<evidence type="ECO:0000313" key="4">
    <source>
        <dbReference type="Proteomes" id="UP001320159"/>
    </source>
</evidence>
<dbReference type="SUPFAM" id="SSF82544">
    <property type="entry name" value="GckA/TtuD-like"/>
    <property type="match status" value="1"/>
</dbReference>
<dbReference type="GO" id="GO:0005737">
    <property type="term" value="C:cytoplasm"/>
    <property type="evidence" value="ECO:0007669"/>
    <property type="project" value="TreeGrafter"/>
</dbReference>
<keyword evidence="4" id="KW-1185">Reference proteome</keyword>
<sequence length="452" mass="48468">MMDIKNREELVRGHGRRRDALEIIESGIEAVLPGNVIKNMVSLTGNRLVIKGHNIDLSKYDNIYVAGGGKASATMAVEIENILGDRITSGLVNDRYGTRSCSNIIKVNCAGHPLPTEEGFRGVLDMIEMLSNTTERDLIIFLISGGGSSLLPYPGPGISLDDKIKMTDLLLKCGAKISEINTVRKHISMIKGGRLLRYVNGSRVLSLIVSDVVGDNVSFIASGPTAPDDTTYRDAMNIIKKHKLEELSPKSIIRHLEAGIRGDIPDTLKTGDPLFNKVTNIIISSNIVALKAASSKAKELGYNPVILGSCITGESKEVALVHAGIAEECLNSGNPVKIPSAIISGGETTVTISGSGKGGRNQEFVLGFLREYRDGITVVSMDTDGIDGDTDAAGAIADETTLDRALKEGLSISSFLSDNNSYEFFKKMDDLIFTGPTGTNVSDIRLVLVYGR</sequence>
<keyword evidence="3" id="KW-0808">Transferase</keyword>
<dbReference type="RefSeq" id="WP_230741979.1">
    <property type="nucleotide sequence ID" value="NZ_PGCK01000007.1"/>
</dbReference>
<dbReference type="AlphaFoldDB" id="A0AAP2RCP7"/>
<comment type="caution">
    <text evidence="3">The sequence shown here is derived from an EMBL/GenBank/DDBJ whole genome shotgun (WGS) entry which is preliminary data.</text>
</comment>
<dbReference type="PANTHER" id="PTHR12227:SF0">
    <property type="entry name" value="GLYCERATE KINASE"/>
    <property type="match status" value="1"/>
</dbReference>
<dbReference type="InterPro" id="IPR039760">
    <property type="entry name" value="MOFRL_protein"/>
</dbReference>
<accession>A0AAP2RCP7</accession>
<feature type="domain" description="MOFRL-associated" evidence="2">
    <location>
        <begin position="20"/>
        <end position="257"/>
    </location>
</feature>
<dbReference type="InterPro" id="IPR038614">
    <property type="entry name" value="GK_N_sf"/>
</dbReference>
<feature type="domain" description="MOFRL" evidence="1">
    <location>
        <begin position="341"/>
        <end position="443"/>
    </location>
</feature>
<dbReference type="InterPro" id="IPR025286">
    <property type="entry name" value="MOFRL_assoc_dom"/>
</dbReference>